<evidence type="ECO:0000313" key="6">
    <source>
        <dbReference type="Proteomes" id="UP000270471"/>
    </source>
</evidence>
<feature type="region of interest" description="Disordered" evidence="3">
    <location>
        <begin position="1"/>
        <end position="37"/>
    </location>
</feature>
<dbReference type="PANTHER" id="PTHR11908:SF132">
    <property type="entry name" value="ALDEHYDE OXIDASE 1-RELATED"/>
    <property type="match status" value="1"/>
</dbReference>
<dbReference type="InterPro" id="IPR036856">
    <property type="entry name" value="Ald_Oxase/Xan_DH_a/b_sf"/>
</dbReference>
<dbReference type="SMART" id="SM01008">
    <property type="entry name" value="Ald_Xan_dh_C"/>
    <property type="match status" value="1"/>
</dbReference>
<dbReference type="OrthoDB" id="8428274at2"/>
<dbReference type="InterPro" id="IPR000674">
    <property type="entry name" value="Ald_Oxase/Xan_DH_a/b"/>
</dbReference>
<organism evidence="5 6">
    <name type="scientific">Streptomyces shenzhenensis</name>
    <dbReference type="NCBI Taxonomy" id="943815"/>
    <lineage>
        <taxon>Bacteria</taxon>
        <taxon>Bacillati</taxon>
        <taxon>Actinomycetota</taxon>
        <taxon>Actinomycetes</taxon>
        <taxon>Kitasatosporales</taxon>
        <taxon>Streptomycetaceae</taxon>
        <taxon>Streptomyces</taxon>
    </lineage>
</organism>
<dbReference type="InterPro" id="IPR046867">
    <property type="entry name" value="AldOxase/xan_DH_MoCoBD2"/>
</dbReference>
<dbReference type="Pfam" id="PF01315">
    <property type="entry name" value="Ald_Xan_dh_C"/>
    <property type="match status" value="1"/>
</dbReference>
<dbReference type="Proteomes" id="UP000270471">
    <property type="component" value="Unassembled WGS sequence"/>
</dbReference>
<protein>
    <submittedName>
        <fullName evidence="5">Oxidoreductase</fullName>
    </submittedName>
</protein>
<dbReference type="InterPro" id="IPR016208">
    <property type="entry name" value="Ald_Oxase/xanthine_DH-like"/>
</dbReference>
<comment type="caution">
    <text evidence="5">The sequence shown here is derived from an EMBL/GenBank/DDBJ whole genome shotgun (WGS) entry which is preliminary data.</text>
</comment>
<dbReference type="SUPFAM" id="SSF54665">
    <property type="entry name" value="CO dehydrogenase molybdoprotein N-domain-like"/>
    <property type="match status" value="1"/>
</dbReference>
<dbReference type="GO" id="GO:0016491">
    <property type="term" value="F:oxidoreductase activity"/>
    <property type="evidence" value="ECO:0007669"/>
    <property type="project" value="UniProtKB-KW"/>
</dbReference>
<proteinExistence type="predicted"/>
<dbReference type="Gene3D" id="3.90.1170.50">
    <property type="entry name" value="Aldehyde oxidase/xanthine dehydrogenase, a/b hammerhead"/>
    <property type="match status" value="1"/>
</dbReference>
<keyword evidence="1" id="KW-0500">Molybdenum</keyword>
<dbReference type="AlphaFoldDB" id="A0A3M0HZD9"/>
<gene>
    <name evidence="5" type="ORF">CTZ28_28345</name>
</gene>
<accession>A0A3M0HZD9</accession>
<dbReference type="Pfam" id="PF02738">
    <property type="entry name" value="MoCoBD_1"/>
    <property type="match status" value="1"/>
</dbReference>
<dbReference type="InterPro" id="IPR037165">
    <property type="entry name" value="AldOxase/xan_DH_Mopterin-bd_sf"/>
</dbReference>
<evidence type="ECO:0000256" key="3">
    <source>
        <dbReference type="SAM" id="MobiDB-lite"/>
    </source>
</evidence>
<evidence type="ECO:0000259" key="4">
    <source>
        <dbReference type="SMART" id="SM01008"/>
    </source>
</evidence>
<sequence>MNASSTSPSPAPTGDRTPTPHPTRTSAPSAGTPEPLLGAVGMARPRIEGTAKVTGAVRYSSDEPMGDLAHGWAVTSTVTRGRIRDLDTSAALTMPGVLGVIDHRNAPRLDLEAGSFFGPDGGMHLLQTDEIPHSGRPVALVVAETAEQARSAARALRVTYDEEPCDVDFSLDHPAARPATSFIGADATVGDVDTELAASAVVVDARYVTPETHGAAMEPHSATAWWEDGRLQIVDSNQGPFLVAMTVAALFRLDPKQVRVRSPHVGGGFGSKSGGCGPQLVLAVMATAMFDRPVRVTLTRSQVFQTVSMRPTTDQRVRIGSDADGRLRAIDHTAAFEVSKLADYLENCTELTNTLYAARAIRTRRSAVPVDILPPYSVRGPGATPGSFALESAMDEVAERLHMDPLELRLRNEPSAGPVSGLPFSRRNLTACLREGARRFGWATRDHRPRTGREGHLLVGTGMAATSFGAGALPSTASITAETDGAFTVAIGASDIGTGARTALTAVAAEALRVPPERIRLLIADSDLGPAWGAGGSRGTTSWSWAITEAAAKLRSRPGGATLPLTVSFDTTESLGELPLMERHSYSAVFCEATVDPATGEVRVRRLLGMFAVGRVINPLLARSQLVGGMIMGLSMALHEEGVRDPATGRHLNTDFAGYHIAAHADVPDIEADFVPDYEPGDPSGIKGVGEIGTVGTAAAIANAVWHATGHRRRTLPIRPDHLVEERPLP</sequence>
<dbReference type="Gene3D" id="3.30.365.10">
    <property type="entry name" value="Aldehyde oxidase/xanthine dehydrogenase, molybdopterin binding domain"/>
    <property type="match status" value="4"/>
</dbReference>
<keyword evidence="2" id="KW-0560">Oxidoreductase</keyword>
<dbReference type="InterPro" id="IPR008274">
    <property type="entry name" value="AldOxase/xan_DH_MoCoBD1"/>
</dbReference>
<feature type="domain" description="Aldehyde oxidase/xanthine dehydrogenase a/b hammerhead" evidence="4">
    <location>
        <begin position="54"/>
        <end position="164"/>
    </location>
</feature>
<dbReference type="PANTHER" id="PTHR11908">
    <property type="entry name" value="XANTHINE DEHYDROGENASE"/>
    <property type="match status" value="1"/>
</dbReference>
<evidence type="ECO:0000256" key="2">
    <source>
        <dbReference type="ARBA" id="ARBA00023002"/>
    </source>
</evidence>
<name>A0A3M0HZD9_9ACTN</name>
<dbReference type="Pfam" id="PF20256">
    <property type="entry name" value="MoCoBD_2"/>
    <property type="match status" value="2"/>
</dbReference>
<dbReference type="EMBL" id="PENI01000021">
    <property type="protein sequence ID" value="RMB82661.1"/>
    <property type="molecule type" value="Genomic_DNA"/>
</dbReference>
<dbReference type="GO" id="GO:0005506">
    <property type="term" value="F:iron ion binding"/>
    <property type="evidence" value="ECO:0007669"/>
    <property type="project" value="InterPro"/>
</dbReference>
<dbReference type="SUPFAM" id="SSF56003">
    <property type="entry name" value="Molybdenum cofactor-binding domain"/>
    <property type="match status" value="1"/>
</dbReference>
<evidence type="ECO:0000256" key="1">
    <source>
        <dbReference type="ARBA" id="ARBA00022505"/>
    </source>
</evidence>
<evidence type="ECO:0000313" key="5">
    <source>
        <dbReference type="EMBL" id="RMB82661.1"/>
    </source>
</evidence>
<keyword evidence="6" id="KW-1185">Reference proteome</keyword>
<reference evidence="5 6" key="1">
    <citation type="submission" date="2017-11" db="EMBL/GenBank/DDBJ databases">
        <title>Draft genome of actinobacteria isolated from guarana (Paullinia cupana (Mart.) Ducke.</title>
        <authorList>
            <person name="Siqueira K.A."/>
            <person name="Liotti R.G."/>
            <person name="Mendes T.A.O."/>
            <person name="Soares M.A."/>
        </authorList>
    </citation>
    <scope>NUCLEOTIDE SEQUENCE [LARGE SCALE GENOMIC DNA]</scope>
    <source>
        <strain evidence="5 6">193</strain>
    </source>
</reference>